<proteinExistence type="predicted"/>
<accession>A0ABP7AKM9</accession>
<evidence type="ECO:0000313" key="2">
    <source>
        <dbReference type="EMBL" id="GAA3634643.1"/>
    </source>
</evidence>
<dbReference type="EMBL" id="BAABAB010000036">
    <property type="protein sequence ID" value="GAA3634643.1"/>
    <property type="molecule type" value="Genomic_DNA"/>
</dbReference>
<name>A0ABP7AKM9_9ACTN</name>
<gene>
    <name evidence="2" type="ORF">GCM10022236_41520</name>
</gene>
<keyword evidence="3" id="KW-1185">Reference proteome</keyword>
<protein>
    <submittedName>
        <fullName evidence="2">Uncharacterized protein</fullName>
    </submittedName>
</protein>
<feature type="region of interest" description="Disordered" evidence="1">
    <location>
        <begin position="1"/>
        <end position="33"/>
    </location>
</feature>
<evidence type="ECO:0000256" key="1">
    <source>
        <dbReference type="SAM" id="MobiDB-lite"/>
    </source>
</evidence>
<comment type="caution">
    <text evidence="2">The sequence shown here is derived from an EMBL/GenBank/DDBJ whole genome shotgun (WGS) entry which is preliminary data.</text>
</comment>
<reference evidence="3" key="1">
    <citation type="journal article" date="2019" name="Int. J. Syst. Evol. Microbiol.">
        <title>The Global Catalogue of Microorganisms (GCM) 10K type strain sequencing project: providing services to taxonomists for standard genome sequencing and annotation.</title>
        <authorList>
            <consortium name="The Broad Institute Genomics Platform"/>
            <consortium name="The Broad Institute Genome Sequencing Center for Infectious Disease"/>
            <person name="Wu L."/>
            <person name="Ma J."/>
        </authorList>
    </citation>
    <scope>NUCLEOTIDE SEQUENCE [LARGE SCALE GENOMIC DNA]</scope>
    <source>
        <strain evidence="3">JCM 16929</strain>
    </source>
</reference>
<organism evidence="2 3">
    <name type="scientific">Microlunatus ginsengisoli</name>
    <dbReference type="NCBI Taxonomy" id="363863"/>
    <lineage>
        <taxon>Bacteria</taxon>
        <taxon>Bacillati</taxon>
        <taxon>Actinomycetota</taxon>
        <taxon>Actinomycetes</taxon>
        <taxon>Propionibacteriales</taxon>
        <taxon>Propionibacteriaceae</taxon>
        <taxon>Microlunatus</taxon>
    </lineage>
</organism>
<sequence>MATHRTVRVTPAQKQAAKALVERSAKTGRSVSTSVTKIANAISSASPGPSTAVDSSH</sequence>
<evidence type="ECO:0000313" key="3">
    <source>
        <dbReference type="Proteomes" id="UP001501490"/>
    </source>
</evidence>
<dbReference type="Proteomes" id="UP001501490">
    <property type="component" value="Unassembled WGS sequence"/>
</dbReference>